<accession>A0ABP8EB44</accession>
<evidence type="ECO:0000313" key="5">
    <source>
        <dbReference type="Proteomes" id="UP001500027"/>
    </source>
</evidence>
<feature type="domain" description="Secretion system C-terminal sorting" evidence="3">
    <location>
        <begin position="724"/>
        <end position="800"/>
    </location>
</feature>
<organism evidence="4 5">
    <name type="scientific">Hyunsoonleella aestuarii</name>
    <dbReference type="NCBI Taxonomy" id="912802"/>
    <lineage>
        <taxon>Bacteria</taxon>
        <taxon>Pseudomonadati</taxon>
        <taxon>Bacteroidota</taxon>
        <taxon>Flavobacteriia</taxon>
        <taxon>Flavobacteriales</taxon>
        <taxon>Flavobacteriaceae</taxon>
    </lineage>
</organism>
<dbReference type="RefSeq" id="WP_139000648.1">
    <property type="nucleotide sequence ID" value="NZ_BAABAV010000001.1"/>
</dbReference>
<dbReference type="InterPro" id="IPR026444">
    <property type="entry name" value="Secre_tail"/>
</dbReference>
<evidence type="ECO:0000256" key="1">
    <source>
        <dbReference type="ARBA" id="ARBA00022729"/>
    </source>
</evidence>
<gene>
    <name evidence="4" type="ORF">GCM10022257_15430</name>
</gene>
<dbReference type="EMBL" id="BAABAV010000001">
    <property type="protein sequence ID" value="GAA4269442.1"/>
    <property type="molecule type" value="Genomic_DNA"/>
</dbReference>
<name>A0ABP8EB44_9FLAO</name>
<sequence length="801" mass="84909">MKRKVLIDSPNRIVQILKATFIIALFMGTSNALLAQNPNANENATVYGGEITFMDGEKYTSVCVGDGEADYVQVVLENASGRVKQWIVTNEDGDILGLPDNPSDVNFDGAGVGICYIYHLSYNGIKPLVDPSGQGKFTKNVNDIVGRFDLSEPIMVERFLQPTPGVLEGGPFEFCVNDGEPDYIPEGAITLSGNSSTNEAWVVTDSDGNILGLPPTPYDVNFDEAPEGVCLVWHLGYEDNVSFDGVTNANDLMGCFELSNPISVNRIQQPEGGDIALADGSTEIEICAGDGVSDLFEVTLTGASGGQGVQMLWVITDADANILAVSNDNSFDLEGAGEGICLIWNLSYAENVSLEGVTNAGQLMGCYDLSNPITVNRIQQPEGGDIALSDGSTAIEICAGDGISDAFDVTLTGASGGQDVQMLWVITDADANILDTSDTNTFDLEGAPEGVCLIWHLSYAENVSLDGVTNAGDLMGCYDLSNPITVTRIQQPEGGDIALADGSTAIEICAGDGNSDLFEITLTGESGGQGVNMLWVITDADANILDVSNDNSFDLEGAGDGVCLIWHLSYAENVSLEGVTNAGDLMGCYDLSNPITVTRNGVNGGTLTGGTDNTFNFTVDDTEDKIPADAITLEGNIGTNSAWVVTNEDGTIILGLPANYADVDFNAAGVGVCKIWHLSYEDGLIGTVPPEEGDHLVSGLEGCFSLSNPITVNRTAPSSSKVSVFPNPAKSSVNVDYSGFNGSEVNIRIFNLRSLQLSSKDYSTRIKRAKLNVENYEQGLYFIRVTDKVTGESSIKRLVIE</sequence>
<evidence type="ECO:0000313" key="4">
    <source>
        <dbReference type="EMBL" id="GAA4269442.1"/>
    </source>
</evidence>
<dbReference type="Proteomes" id="UP001500027">
    <property type="component" value="Unassembled WGS sequence"/>
</dbReference>
<evidence type="ECO:0000256" key="2">
    <source>
        <dbReference type="SAM" id="Phobius"/>
    </source>
</evidence>
<evidence type="ECO:0000259" key="3">
    <source>
        <dbReference type="Pfam" id="PF18962"/>
    </source>
</evidence>
<proteinExistence type="predicted"/>
<comment type="caution">
    <text evidence="4">The sequence shown here is derived from an EMBL/GenBank/DDBJ whole genome shotgun (WGS) entry which is preliminary data.</text>
</comment>
<dbReference type="Pfam" id="PF18962">
    <property type="entry name" value="Por_Secre_tail"/>
    <property type="match status" value="1"/>
</dbReference>
<feature type="transmembrane region" description="Helical" evidence="2">
    <location>
        <begin position="12"/>
        <end position="34"/>
    </location>
</feature>
<dbReference type="NCBIfam" id="TIGR04183">
    <property type="entry name" value="Por_Secre_tail"/>
    <property type="match status" value="1"/>
</dbReference>
<keyword evidence="2" id="KW-0812">Transmembrane</keyword>
<keyword evidence="1" id="KW-0732">Signal</keyword>
<reference evidence="5" key="1">
    <citation type="journal article" date="2019" name="Int. J. Syst. Evol. Microbiol.">
        <title>The Global Catalogue of Microorganisms (GCM) 10K type strain sequencing project: providing services to taxonomists for standard genome sequencing and annotation.</title>
        <authorList>
            <consortium name="The Broad Institute Genomics Platform"/>
            <consortium name="The Broad Institute Genome Sequencing Center for Infectious Disease"/>
            <person name="Wu L."/>
            <person name="Ma J."/>
        </authorList>
    </citation>
    <scope>NUCLEOTIDE SEQUENCE [LARGE SCALE GENOMIC DNA]</scope>
    <source>
        <strain evidence="5">JCM 17452</strain>
    </source>
</reference>
<keyword evidence="5" id="KW-1185">Reference proteome</keyword>
<keyword evidence="2" id="KW-1133">Transmembrane helix</keyword>
<keyword evidence="2" id="KW-0472">Membrane</keyword>
<protein>
    <recommendedName>
        <fullName evidence="3">Secretion system C-terminal sorting domain-containing protein</fullName>
    </recommendedName>
</protein>